<keyword evidence="10" id="KW-1185">Reference proteome</keyword>
<dbReference type="InterPro" id="IPR013057">
    <property type="entry name" value="AA_transpt_TM"/>
</dbReference>
<proteinExistence type="inferred from homology"/>
<dbReference type="GO" id="GO:0015179">
    <property type="term" value="F:L-amino acid transmembrane transporter activity"/>
    <property type="evidence" value="ECO:0007669"/>
    <property type="project" value="TreeGrafter"/>
</dbReference>
<feature type="transmembrane region" description="Helical" evidence="7">
    <location>
        <begin position="238"/>
        <end position="262"/>
    </location>
</feature>
<feature type="transmembrane region" description="Helical" evidence="7">
    <location>
        <begin position="192"/>
        <end position="213"/>
    </location>
</feature>
<feature type="transmembrane region" description="Helical" evidence="7">
    <location>
        <begin position="53"/>
        <end position="78"/>
    </location>
</feature>
<feature type="transmembrane region" description="Helical" evidence="7">
    <location>
        <begin position="316"/>
        <end position="335"/>
    </location>
</feature>
<evidence type="ECO:0000259" key="8">
    <source>
        <dbReference type="Pfam" id="PF01490"/>
    </source>
</evidence>
<feature type="transmembrane region" description="Helical" evidence="7">
    <location>
        <begin position="421"/>
        <end position="440"/>
    </location>
</feature>
<keyword evidence="3 7" id="KW-0812">Transmembrane</keyword>
<keyword evidence="5 7" id="KW-0472">Membrane</keyword>
<dbReference type="GO" id="GO:0016020">
    <property type="term" value="C:membrane"/>
    <property type="evidence" value="ECO:0007669"/>
    <property type="project" value="UniProtKB-SubCell"/>
</dbReference>
<evidence type="ECO:0000256" key="5">
    <source>
        <dbReference type="ARBA" id="ARBA00023136"/>
    </source>
</evidence>
<dbReference type="PANTHER" id="PTHR22950">
    <property type="entry name" value="AMINO ACID TRANSPORTER"/>
    <property type="match status" value="1"/>
</dbReference>
<organism evidence="9 10">
    <name type="scientific">Sarocladium strictum</name>
    <name type="common">Black bundle disease fungus</name>
    <name type="synonym">Acremonium strictum</name>
    <dbReference type="NCBI Taxonomy" id="5046"/>
    <lineage>
        <taxon>Eukaryota</taxon>
        <taxon>Fungi</taxon>
        <taxon>Dikarya</taxon>
        <taxon>Ascomycota</taxon>
        <taxon>Pezizomycotina</taxon>
        <taxon>Sordariomycetes</taxon>
        <taxon>Hypocreomycetidae</taxon>
        <taxon>Hypocreales</taxon>
        <taxon>Sarocladiaceae</taxon>
        <taxon>Sarocladium</taxon>
    </lineage>
</organism>
<comment type="caution">
    <text evidence="9">The sequence shown here is derived from an EMBL/GenBank/DDBJ whole genome shotgun (WGS) entry which is preliminary data.</text>
</comment>
<evidence type="ECO:0000313" key="9">
    <source>
        <dbReference type="EMBL" id="KAK0386733.1"/>
    </source>
</evidence>
<feature type="transmembrane region" description="Helical" evidence="7">
    <location>
        <begin position="356"/>
        <end position="376"/>
    </location>
</feature>
<dbReference type="Proteomes" id="UP001175261">
    <property type="component" value="Unassembled WGS sequence"/>
</dbReference>
<feature type="transmembrane region" description="Helical" evidence="7">
    <location>
        <begin position="132"/>
        <end position="154"/>
    </location>
</feature>
<feature type="region of interest" description="Disordered" evidence="6">
    <location>
        <begin position="1"/>
        <end position="35"/>
    </location>
</feature>
<feature type="transmembrane region" description="Helical" evidence="7">
    <location>
        <begin position="274"/>
        <end position="296"/>
    </location>
</feature>
<evidence type="ECO:0000256" key="7">
    <source>
        <dbReference type="SAM" id="Phobius"/>
    </source>
</evidence>
<keyword evidence="4 7" id="KW-1133">Transmembrane helix</keyword>
<feature type="compositionally biased region" description="Polar residues" evidence="6">
    <location>
        <begin position="25"/>
        <end position="34"/>
    </location>
</feature>
<dbReference type="AlphaFoldDB" id="A0AA39L789"/>
<evidence type="ECO:0000256" key="4">
    <source>
        <dbReference type="ARBA" id="ARBA00022989"/>
    </source>
</evidence>
<reference evidence="9" key="1">
    <citation type="submission" date="2022-10" db="EMBL/GenBank/DDBJ databases">
        <title>Determination and structural analysis of whole genome sequence of Sarocladium strictum F4-1.</title>
        <authorList>
            <person name="Hu L."/>
            <person name="Jiang Y."/>
        </authorList>
    </citation>
    <scope>NUCLEOTIDE SEQUENCE</scope>
    <source>
        <strain evidence="9">F4-1</strain>
    </source>
</reference>
<dbReference type="EMBL" id="JAPDFR010000005">
    <property type="protein sequence ID" value="KAK0386733.1"/>
    <property type="molecule type" value="Genomic_DNA"/>
</dbReference>
<feature type="transmembrane region" description="Helical" evidence="7">
    <location>
        <begin position="84"/>
        <end position="104"/>
    </location>
</feature>
<protein>
    <recommendedName>
        <fullName evidence="8">Amino acid transporter transmembrane domain-containing protein</fullName>
    </recommendedName>
</protein>
<comment type="similarity">
    <text evidence="2">Belongs to the amino acid/polyamine transporter 2 family.</text>
</comment>
<evidence type="ECO:0000256" key="6">
    <source>
        <dbReference type="SAM" id="MobiDB-lite"/>
    </source>
</evidence>
<evidence type="ECO:0000256" key="1">
    <source>
        <dbReference type="ARBA" id="ARBA00004141"/>
    </source>
</evidence>
<name>A0AA39L789_SARSR</name>
<dbReference type="Pfam" id="PF01490">
    <property type="entry name" value="Aa_trans"/>
    <property type="match status" value="1"/>
</dbReference>
<evidence type="ECO:0000256" key="3">
    <source>
        <dbReference type="ARBA" id="ARBA00022692"/>
    </source>
</evidence>
<evidence type="ECO:0000313" key="10">
    <source>
        <dbReference type="Proteomes" id="UP001175261"/>
    </source>
</evidence>
<sequence length="471" mass="51045">MDPNRMMEQSSGDLERSGRVPLKTEANTQPNQSPAYDAVFGEMDENGPNFRGVGLFAAVGLMIKTQVGLGVLSIPAAFDVLGMIPGIICLCAVAVITTWSGWVVGDFKLRHAEVYSIDDAGAIMFGRIGREFFGAALCIYWTFVTGAAMLSLSIGFNAVSTHAVCTAVFIAISAVIGFCFASIRTMSRISWIAWLGFLSILIAVLMVTVSVGVQDRPATAPTNVEWSSDYKLFRSPSFIQAMTAICAFVSAFAGPSGFFSIAAEMREPRQYTRALFICQGVVTTIYLVVGCLMYYFCGSYVASPALGSAGPTMKKASYGVALPGLIATMTLVAHFPSKYLFVRFLRGTKHLTSNTFVHWSTWLGCTFTVCVLAYLIASGITIFFTLISLIGALLSTLMSMQAMGFMWLNTNWRIRSFSFSWVSRFAWCLFVIISGMLLMVTGTYGSVLDIIEAYKGKVSGPWSCADNSGSV</sequence>
<accession>A0AA39L789</accession>
<evidence type="ECO:0000256" key="2">
    <source>
        <dbReference type="ARBA" id="ARBA00008066"/>
    </source>
</evidence>
<gene>
    <name evidence="9" type="ORF">NLU13_6569</name>
</gene>
<feature type="transmembrane region" description="Helical" evidence="7">
    <location>
        <begin position="160"/>
        <end position="180"/>
    </location>
</feature>
<dbReference type="PANTHER" id="PTHR22950:SF683">
    <property type="entry name" value="AMINO ACID TRANSPORTER (EUROFUNG)"/>
    <property type="match status" value="1"/>
</dbReference>
<feature type="transmembrane region" description="Helical" evidence="7">
    <location>
        <begin position="382"/>
        <end position="409"/>
    </location>
</feature>
<feature type="domain" description="Amino acid transporter transmembrane" evidence="8">
    <location>
        <begin position="56"/>
        <end position="447"/>
    </location>
</feature>
<comment type="subcellular location">
    <subcellularLocation>
        <location evidence="1">Membrane</location>
        <topology evidence="1">Multi-pass membrane protein</topology>
    </subcellularLocation>
</comment>